<reference evidence="1" key="1">
    <citation type="submission" date="2022-05" db="EMBL/GenBank/DDBJ databases">
        <title>Chromosome-level genome of Chaenocephalus aceratus.</title>
        <authorList>
            <person name="Park H."/>
        </authorList>
    </citation>
    <scope>NUCLEOTIDE SEQUENCE</scope>
    <source>
        <strain evidence="1">KU_202001</strain>
    </source>
</reference>
<protein>
    <submittedName>
        <fullName evidence="1">Uncharacterized protein</fullName>
    </submittedName>
</protein>
<organism evidence="1 2">
    <name type="scientific">Chaenocephalus aceratus</name>
    <name type="common">Blackfin icefish</name>
    <name type="synonym">Chaenichthys aceratus</name>
    <dbReference type="NCBI Taxonomy" id="36190"/>
    <lineage>
        <taxon>Eukaryota</taxon>
        <taxon>Metazoa</taxon>
        <taxon>Chordata</taxon>
        <taxon>Craniata</taxon>
        <taxon>Vertebrata</taxon>
        <taxon>Euteleostomi</taxon>
        <taxon>Actinopterygii</taxon>
        <taxon>Neopterygii</taxon>
        <taxon>Teleostei</taxon>
        <taxon>Neoteleostei</taxon>
        <taxon>Acanthomorphata</taxon>
        <taxon>Eupercaria</taxon>
        <taxon>Perciformes</taxon>
        <taxon>Notothenioidei</taxon>
        <taxon>Channichthyidae</taxon>
        <taxon>Chaenocephalus</taxon>
    </lineage>
</organism>
<evidence type="ECO:0000313" key="1">
    <source>
        <dbReference type="EMBL" id="KAI4828450.1"/>
    </source>
</evidence>
<keyword evidence="2" id="KW-1185">Reference proteome</keyword>
<gene>
    <name evidence="1" type="ORF">KUCAC02_022541</name>
</gene>
<comment type="caution">
    <text evidence="1">The sequence shown here is derived from an EMBL/GenBank/DDBJ whole genome shotgun (WGS) entry which is preliminary data.</text>
</comment>
<accession>A0ACB9XME1</accession>
<feature type="non-terminal residue" evidence="1">
    <location>
        <position position="1"/>
    </location>
</feature>
<evidence type="ECO:0000313" key="2">
    <source>
        <dbReference type="Proteomes" id="UP001057452"/>
    </source>
</evidence>
<sequence>LRSVSAALPGSAALIGGRPPHSLPPSNGHQEHCARVKDICLSSNEGSFCDKDYIPKTASSSDGSSADEDCPPDSESNNDWDHLIATIRDSKPPHESEQSETSMSQDRVIMSTVSDAAVVSGRVPKQSRTGPGQWASRKLSLALG</sequence>
<dbReference type="Proteomes" id="UP001057452">
    <property type="component" value="Chromosome 4"/>
</dbReference>
<dbReference type="EMBL" id="CM043788">
    <property type="protein sequence ID" value="KAI4828450.1"/>
    <property type="molecule type" value="Genomic_DNA"/>
</dbReference>
<name>A0ACB9XME1_CHAAC</name>
<proteinExistence type="predicted"/>